<proteinExistence type="predicted"/>
<evidence type="ECO:0000256" key="1">
    <source>
        <dbReference type="SAM" id="MobiDB-lite"/>
    </source>
</evidence>
<dbReference type="AlphaFoldDB" id="A0A147BDX3"/>
<reference evidence="3" key="1">
    <citation type="journal article" date="2018" name="PLoS Negl. Trop. Dis.">
        <title>Sialome diversity of ticks revealed by RNAseq of single tick salivary glands.</title>
        <authorList>
            <person name="Perner J."/>
            <person name="Kropackova S."/>
            <person name="Kopacek P."/>
            <person name="Ribeiro J.M."/>
        </authorList>
    </citation>
    <scope>NUCLEOTIDE SEQUENCE</scope>
    <source>
        <strain evidence="3">Siblings of single egg batch collected in Ceske Budejovice</strain>
        <tissue evidence="3">Salivary glands</tissue>
    </source>
</reference>
<evidence type="ECO:0008006" key="4">
    <source>
        <dbReference type="Google" id="ProtNLM"/>
    </source>
</evidence>
<feature type="compositionally biased region" description="Basic and acidic residues" evidence="1">
    <location>
        <begin position="31"/>
        <end position="44"/>
    </location>
</feature>
<feature type="compositionally biased region" description="Polar residues" evidence="1">
    <location>
        <begin position="105"/>
        <end position="115"/>
    </location>
</feature>
<feature type="compositionally biased region" description="Polar residues" evidence="1">
    <location>
        <begin position="251"/>
        <end position="260"/>
    </location>
</feature>
<evidence type="ECO:0000256" key="2">
    <source>
        <dbReference type="SAM" id="SignalP"/>
    </source>
</evidence>
<dbReference type="EMBL" id="GEGO01006450">
    <property type="protein sequence ID" value="JAR88954.1"/>
    <property type="molecule type" value="Transcribed_RNA"/>
</dbReference>
<feature type="region of interest" description="Disordered" evidence="1">
    <location>
        <begin position="27"/>
        <end position="51"/>
    </location>
</feature>
<name>A0A147BDX3_IXORI</name>
<feature type="region of interest" description="Disordered" evidence="1">
    <location>
        <begin position="94"/>
        <end position="115"/>
    </location>
</feature>
<evidence type="ECO:0000313" key="3">
    <source>
        <dbReference type="EMBL" id="JAR88954.1"/>
    </source>
</evidence>
<keyword evidence="2" id="KW-0732">Signal</keyword>
<feature type="region of interest" description="Disordered" evidence="1">
    <location>
        <begin position="169"/>
        <end position="191"/>
    </location>
</feature>
<organism evidence="3">
    <name type="scientific">Ixodes ricinus</name>
    <name type="common">Common tick</name>
    <name type="synonym">Acarus ricinus</name>
    <dbReference type="NCBI Taxonomy" id="34613"/>
    <lineage>
        <taxon>Eukaryota</taxon>
        <taxon>Metazoa</taxon>
        <taxon>Ecdysozoa</taxon>
        <taxon>Arthropoda</taxon>
        <taxon>Chelicerata</taxon>
        <taxon>Arachnida</taxon>
        <taxon>Acari</taxon>
        <taxon>Parasitiformes</taxon>
        <taxon>Ixodida</taxon>
        <taxon>Ixodoidea</taxon>
        <taxon>Ixodidae</taxon>
        <taxon>Ixodinae</taxon>
        <taxon>Ixodes</taxon>
    </lineage>
</organism>
<sequence length="282" mass="29456">MTPLSQWWLWLGGSSLLSTAKVAMVGTRTGHRSESSRSRNEEAASHSSSHALVMASATSGATWVGSTCPGNCRAIPLALRTGMRERTAVLRTQRHLRPRAKAASGPTSSLASPSNSVQSTAFCSSLMSVCCIVRGNFCSNKSRFQPRNAAALRASSLRGSDFRLAVSCSGEQLPGSPEAGPSSPPWGPLPGVLLPGEGSSVALERNWITSSKAEGSGFSCCERCFSSKVSSSRKSSQETTTGAAGIEGGADSSSHTSITTSERGNYSFATAVHSIGLDWLLH</sequence>
<feature type="compositionally biased region" description="Low complexity" evidence="1">
    <location>
        <begin position="235"/>
        <end position="244"/>
    </location>
</feature>
<feature type="signal peptide" evidence="2">
    <location>
        <begin position="1"/>
        <end position="20"/>
    </location>
</feature>
<feature type="region of interest" description="Disordered" evidence="1">
    <location>
        <begin position="235"/>
        <end position="260"/>
    </location>
</feature>
<protein>
    <recommendedName>
        <fullName evidence="4">Secreted protein</fullName>
    </recommendedName>
</protein>
<accession>A0A147BDX3</accession>
<feature type="chain" id="PRO_5007542049" description="Secreted protein" evidence="2">
    <location>
        <begin position="21"/>
        <end position="282"/>
    </location>
</feature>